<dbReference type="InterPro" id="IPR045621">
    <property type="entry name" value="BPD_transp_1_N"/>
</dbReference>
<keyword evidence="4 7" id="KW-0812">Transmembrane</keyword>
<dbReference type="InterPro" id="IPR000515">
    <property type="entry name" value="MetI-like"/>
</dbReference>
<proteinExistence type="inferred from homology"/>
<feature type="transmembrane region" description="Helical" evidence="7">
    <location>
        <begin position="191"/>
        <end position="211"/>
    </location>
</feature>
<dbReference type="RefSeq" id="WP_091938096.1">
    <property type="nucleotide sequence ID" value="NZ_FNCY01000010.1"/>
</dbReference>
<dbReference type="Gene3D" id="1.10.3720.10">
    <property type="entry name" value="MetI-like"/>
    <property type="match status" value="1"/>
</dbReference>
<evidence type="ECO:0000256" key="4">
    <source>
        <dbReference type="ARBA" id="ARBA00022692"/>
    </source>
</evidence>
<comment type="subcellular location">
    <subcellularLocation>
        <location evidence="1 7">Cell membrane</location>
        <topology evidence="1 7">Multi-pass membrane protein</topology>
    </subcellularLocation>
</comment>
<keyword evidence="10" id="KW-1185">Reference proteome</keyword>
<evidence type="ECO:0000256" key="5">
    <source>
        <dbReference type="ARBA" id="ARBA00022989"/>
    </source>
</evidence>
<dbReference type="PANTHER" id="PTHR30465">
    <property type="entry name" value="INNER MEMBRANE ABC TRANSPORTER"/>
    <property type="match status" value="1"/>
</dbReference>
<feature type="transmembrane region" description="Helical" evidence="7">
    <location>
        <begin position="114"/>
        <end position="139"/>
    </location>
</feature>
<dbReference type="PROSITE" id="PS50928">
    <property type="entry name" value="ABC_TM1"/>
    <property type="match status" value="1"/>
</dbReference>
<keyword evidence="3" id="KW-1003">Cell membrane</keyword>
<evidence type="ECO:0000256" key="6">
    <source>
        <dbReference type="ARBA" id="ARBA00023136"/>
    </source>
</evidence>
<keyword evidence="5 7" id="KW-1133">Transmembrane helix</keyword>
<dbReference type="InterPro" id="IPR035906">
    <property type="entry name" value="MetI-like_sf"/>
</dbReference>
<feature type="domain" description="ABC transmembrane type-1" evidence="8">
    <location>
        <begin position="110"/>
        <end position="314"/>
    </location>
</feature>
<evidence type="ECO:0000313" key="10">
    <source>
        <dbReference type="Proteomes" id="UP000198607"/>
    </source>
</evidence>
<dbReference type="STRING" id="83767.SAMN05660652_02464"/>
<feature type="transmembrane region" description="Helical" evidence="7">
    <location>
        <begin position="246"/>
        <end position="268"/>
    </location>
</feature>
<dbReference type="GO" id="GO:0005886">
    <property type="term" value="C:plasma membrane"/>
    <property type="evidence" value="ECO:0007669"/>
    <property type="project" value="UniProtKB-SubCell"/>
</dbReference>
<feature type="transmembrane region" description="Helical" evidence="7">
    <location>
        <begin position="145"/>
        <end position="170"/>
    </location>
</feature>
<dbReference type="Proteomes" id="UP000198607">
    <property type="component" value="Unassembled WGS sequence"/>
</dbReference>
<dbReference type="OrthoDB" id="9803623at2"/>
<feature type="transmembrane region" description="Helical" evidence="7">
    <location>
        <begin position="289"/>
        <end position="310"/>
    </location>
</feature>
<reference evidence="9 10" key="1">
    <citation type="submission" date="2016-10" db="EMBL/GenBank/DDBJ databases">
        <authorList>
            <person name="de Groot N.N."/>
        </authorList>
    </citation>
    <scope>NUCLEOTIDE SEQUENCE [LARGE SCALE GENOMIC DNA]</scope>
    <source>
        <strain evidence="9 10">DSM 5885</strain>
    </source>
</reference>
<evidence type="ECO:0000256" key="3">
    <source>
        <dbReference type="ARBA" id="ARBA00022475"/>
    </source>
</evidence>
<dbReference type="AlphaFoldDB" id="A0A1G8G4F6"/>
<evidence type="ECO:0000259" key="8">
    <source>
        <dbReference type="PROSITE" id="PS50928"/>
    </source>
</evidence>
<name>A0A1G8G4F6_9RHOO</name>
<gene>
    <name evidence="9" type="ORF">SAMN05660652_02464</name>
</gene>
<dbReference type="CDD" id="cd06261">
    <property type="entry name" value="TM_PBP2"/>
    <property type="match status" value="1"/>
</dbReference>
<dbReference type="GO" id="GO:0055085">
    <property type="term" value="P:transmembrane transport"/>
    <property type="evidence" value="ECO:0007669"/>
    <property type="project" value="InterPro"/>
</dbReference>
<keyword evidence="2 7" id="KW-0813">Transport</keyword>
<evidence type="ECO:0000256" key="2">
    <source>
        <dbReference type="ARBA" id="ARBA00022448"/>
    </source>
</evidence>
<evidence type="ECO:0000256" key="7">
    <source>
        <dbReference type="RuleBase" id="RU363032"/>
    </source>
</evidence>
<protein>
    <submittedName>
        <fullName evidence="9">Peptide/nickel transport system permease protein</fullName>
    </submittedName>
</protein>
<accession>A0A1G8G4F6</accession>
<organism evidence="9 10">
    <name type="scientific">Propionivibrio dicarboxylicus</name>
    <dbReference type="NCBI Taxonomy" id="83767"/>
    <lineage>
        <taxon>Bacteria</taxon>
        <taxon>Pseudomonadati</taxon>
        <taxon>Pseudomonadota</taxon>
        <taxon>Betaproteobacteria</taxon>
        <taxon>Rhodocyclales</taxon>
        <taxon>Rhodocyclaceae</taxon>
        <taxon>Propionivibrio</taxon>
    </lineage>
</organism>
<keyword evidence="6 7" id="KW-0472">Membrane</keyword>
<dbReference type="EMBL" id="FNCY01000010">
    <property type="protein sequence ID" value="SDH89284.1"/>
    <property type="molecule type" value="Genomic_DNA"/>
</dbReference>
<sequence>MFAYLVRRLLYAIPILIGVNLITFALFFIVNTPDDMARMQLGVKRVTAEAIEKWKAERGYDKPLFVNAQASGVGVVTETIFFTKSARLFVGDFGRAEDGRDIAREIRTRMGPSLAIALPTFVLGLFVTVCLALMLAFFRATPLDFWGVVLCVAMMSISGLFYIIGGQYLISKLWRLVPISGFSAGLDAWKFLILPVLIGVVSGIGSSTRWYRTIFLEEIGKDYVRTARAKGLSELAVLFRHVLRNALIPILTGVVVVIPLLFMGSLLTESFFGIPGLGSYTIDAIQAQDFAVVRAMVFIGSVLYIVGLILTDLSYSWVDPRIRFES</sequence>
<evidence type="ECO:0000256" key="1">
    <source>
        <dbReference type="ARBA" id="ARBA00004651"/>
    </source>
</evidence>
<dbReference type="Pfam" id="PF19300">
    <property type="entry name" value="BPD_transp_1_N"/>
    <property type="match status" value="1"/>
</dbReference>
<feature type="transmembrane region" description="Helical" evidence="7">
    <location>
        <begin position="12"/>
        <end position="30"/>
    </location>
</feature>
<evidence type="ECO:0000313" key="9">
    <source>
        <dbReference type="EMBL" id="SDH89284.1"/>
    </source>
</evidence>
<dbReference type="PANTHER" id="PTHR30465:SF0">
    <property type="entry name" value="OLIGOPEPTIDE TRANSPORT SYSTEM PERMEASE PROTEIN APPB"/>
    <property type="match status" value="1"/>
</dbReference>
<comment type="similarity">
    <text evidence="7">Belongs to the binding-protein-dependent transport system permease family.</text>
</comment>
<dbReference type="SUPFAM" id="SSF161098">
    <property type="entry name" value="MetI-like"/>
    <property type="match status" value="1"/>
</dbReference>
<dbReference type="Pfam" id="PF00528">
    <property type="entry name" value="BPD_transp_1"/>
    <property type="match status" value="1"/>
</dbReference>